<keyword evidence="2" id="KW-1185">Reference proteome</keyword>
<dbReference type="STRING" id="1484053.SAMN05444274_101549"/>
<evidence type="ECO:0008006" key="3">
    <source>
        <dbReference type="Google" id="ProtNLM"/>
    </source>
</evidence>
<proteinExistence type="predicted"/>
<evidence type="ECO:0000313" key="1">
    <source>
        <dbReference type="EMBL" id="SHE50837.1"/>
    </source>
</evidence>
<dbReference type="OrthoDB" id="9907899at2"/>
<dbReference type="Proteomes" id="UP000184164">
    <property type="component" value="Unassembled WGS sequence"/>
</dbReference>
<organism evidence="1 2">
    <name type="scientific">Mariniphaga anaerophila</name>
    <dbReference type="NCBI Taxonomy" id="1484053"/>
    <lineage>
        <taxon>Bacteria</taxon>
        <taxon>Pseudomonadati</taxon>
        <taxon>Bacteroidota</taxon>
        <taxon>Bacteroidia</taxon>
        <taxon>Marinilabiliales</taxon>
        <taxon>Prolixibacteraceae</taxon>
        <taxon>Mariniphaga</taxon>
    </lineage>
</organism>
<dbReference type="AlphaFoldDB" id="A0A1M4U2U6"/>
<dbReference type="EMBL" id="FQUM01000001">
    <property type="protein sequence ID" value="SHE50837.1"/>
    <property type="molecule type" value="Genomic_DNA"/>
</dbReference>
<accession>A0A1M4U2U6</accession>
<evidence type="ECO:0000313" key="2">
    <source>
        <dbReference type="Proteomes" id="UP000184164"/>
    </source>
</evidence>
<dbReference type="RefSeq" id="WP_139249592.1">
    <property type="nucleotide sequence ID" value="NZ_FQUM01000001.1"/>
</dbReference>
<name>A0A1M4U2U6_9BACT</name>
<reference evidence="1 2" key="1">
    <citation type="submission" date="2016-11" db="EMBL/GenBank/DDBJ databases">
        <authorList>
            <person name="Jaros S."/>
            <person name="Januszkiewicz K."/>
            <person name="Wedrychowicz H."/>
        </authorList>
    </citation>
    <scope>NUCLEOTIDE SEQUENCE [LARGE SCALE GENOMIC DNA]</scope>
    <source>
        <strain evidence="1 2">DSM 26910</strain>
    </source>
</reference>
<gene>
    <name evidence="1" type="ORF">SAMN05444274_101549</name>
</gene>
<sequence>MFEMLSIIVLLLLFRYFVKFDKQKRSCPAIEKRNNSITQRGNNIVGESRFVLSEKKTIPQTAPDGKLDIEVPLDYEEENELQEELEELGVLNQLGNDITFDAMMDAVKDVETEQPQKPMQSGKLFYENQDADWVEQLAASSDENGHRVSSLIDLHLAKLEQQNSDIKIDDSLESFDIGAFV</sequence>
<protein>
    <recommendedName>
        <fullName evidence="3">Conjugal transfer protein TraD</fullName>
    </recommendedName>
</protein>